<dbReference type="EMBL" id="CAJNBJ010000017">
    <property type="protein sequence ID" value="CAE6780955.1"/>
    <property type="molecule type" value="Genomic_DNA"/>
</dbReference>
<dbReference type="RefSeq" id="WP_213043530.1">
    <property type="nucleotide sequence ID" value="NZ_CAJNBJ010000017.1"/>
</dbReference>
<sequence>MGRKYDHVDVMAAIGLVATLFGGYLLVTAADGFWQAPIAPRIHSAVVGTDPAAGMQYLQPVLGQAIVQDLLLDREASATLSVSTMELNRAVAESQAMATSILSPLVVAELRAYGQEADHFARMQYVMGKSVVNQTRRGILSGTLSAEQSGEEFNRNLIRTAESTGQRMHDEFVATRQATLGRSIVDAILDEDRMTAAAQERVGRAVVQVTQAQEGYAEAKAERQTQLASAAVAAVRTDALMDRLARLEEMSKERTMVAHHRNASADVSRGLLILACVGLIALFVGGLAFSSRKGEVEGIPLWKLDTLLHLHRSGR</sequence>
<evidence type="ECO:0000313" key="3">
    <source>
        <dbReference type="Proteomes" id="UP000675880"/>
    </source>
</evidence>
<dbReference type="Proteomes" id="UP000675880">
    <property type="component" value="Unassembled WGS sequence"/>
</dbReference>
<evidence type="ECO:0000256" key="1">
    <source>
        <dbReference type="SAM" id="Phobius"/>
    </source>
</evidence>
<gene>
    <name evidence="2" type="ORF">NSPZN2_40753</name>
</gene>
<protein>
    <recommendedName>
        <fullName evidence="4">Polysaccharide chain length determinant N-terminal domain-containing protein</fullName>
    </recommendedName>
</protein>
<accession>A0ABM8RZX9</accession>
<name>A0ABM8RZX9_9BACT</name>
<keyword evidence="1" id="KW-0472">Membrane</keyword>
<evidence type="ECO:0008006" key="4">
    <source>
        <dbReference type="Google" id="ProtNLM"/>
    </source>
</evidence>
<comment type="caution">
    <text evidence="2">The sequence shown here is derived from an EMBL/GenBank/DDBJ whole genome shotgun (WGS) entry which is preliminary data.</text>
</comment>
<evidence type="ECO:0000313" key="2">
    <source>
        <dbReference type="EMBL" id="CAE6780955.1"/>
    </source>
</evidence>
<organism evidence="2 3">
    <name type="scientific">Nitrospira defluvii</name>
    <dbReference type="NCBI Taxonomy" id="330214"/>
    <lineage>
        <taxon>Bacteria</taxon>
        <taxon>Pseudomonadati</taxon>
        <taxon>Nitrospirota</taxon>
        <taxon>Nitrospiria</taxon>
        <taxon>Nitrospirales</taxon>
        <taxon>Nitrospiraceae</taxon>
        <taxon>Nitrospira</taxon>
    </lineage>
</organism>
<keyword evidence="3" id="KW-1185">Reference proteome</keyword>
<keyword evidence="1" id="KW-1133">Transmembrane helix</keyword>
<feature type="transmembrane region" description="Helical" evidence="1">
    <location>
        <begin position="12"/>
        <end position="34"/>
    </location>
</feature>
<feature type="transmembrane region" description="Helical" evidence="1">
    <location>
        <begin position="270"/>
        <end position="289"/>
    </location>
</feature>
<reference evidence="2 3" key="1">
    <citation type="submission" date="2021-02" db="EMBL/GenBank/DDBJ databases">
        <authorList>
            <person name="Han P."/>
        </authorList>
    </citation>
    <scope>NUCLEOTIDE SEQUENCE [LARGE SCALE GENOMIC DNA]</scope>
    <source>
        <strain evidence="2">Candidatus Nitrospira sp. ZN2</strain>
    </source>
</reference>
<keyword evidence="1" id="KW-0812">Transmembrane</keyword>
<proteinExistence type="predicted"/>